<name>A0A084WHK1_ANOSI</name>
<keyword evidence="4" id="KW-1185">Reference proteome</keyword>
<evidence type="ECO:0000256" key="1">
    <source>
        <dbReference type="SAM" id="MobiDB-lite"/>
    </source>
</evidence>
<dbReference type="AlphaFoldDB" id="A0A084WHK1"/>
<organism evidence="2">
    <name type="scientific">Anopheles sinensis</name>
    <name type="common">Mosquito</name>
    <dbReference type="NCBI Taxonomy" id="74873"/>
    <lineage>
        <taxon>Eukaryota</taxon>
        <taxon>Metazoa</taxon>
        <taxon>Ecdysozoa</taxon>
        <taxon>Arthropoda</taxon>
        <taxon>Hexapoda</taxon>
        <taxon>Insecta</taxon>
        <taxon>Pterygota</taxon>
        <taxon>Neoptera</taxon>
        <taxon>Endopterygota</taxon>
        <taxon>Diptera</taxon>
        <taxon>Nematocera</taxon>
        <taxon>Culicoidea</taxon>
        <taxon>Culicidae</taxon>
        <taxon>Anophelinae</taxon>
        <taxon>Anopheles</taxon>
    </lineage>
</organism>
<feature type="compositionally biased region" description="Low complexity" evidence="1">
    <location>
        <begin position="52"/>
        <end position="64"/>
    </location>
</feature>
<reference evidence="2 4" key="1">
    <citation type="journal article" date="2014" name="BMC Genomics">
        <title>Genome sequence of Anopheles sinensis provides insight into genetics basis of mosquito competence for malaria parasites.</title>
        <authorList>
            <person name="Zhou D."/>
            <person name="Zhang D."/>
            <person name="Ding G."/>
            <person name="Shi L."/>
            <person name="Hou Q."/>
            <person name="Ye Y."/>
            <person name="Xu Y."/>
            <person name="Zhou H."/>
            <person name="Xiong C."/>
            <person name="Li S."/>
            <person name="Yu J."/>
            <person name="Hong S."/>
            <person name="Yu X."/>
            <person name="Zou P."/>
            <person name="Chen C."/>
            <person name="Chang X."/>
            <person name="Wang W."/>
            <person name="Lv Y."/>
            <person name="Sun Y."/>
            <person name="Ma L."/>
            <person name="Shen B."/>
            <person name="Zhu C."/>
        </authorList>
    </citation>
    <scope>NUCLEOTIDE SEQUENCE [LARGE SCALE GENOMIC DNA]</scope>
</reference>
<dbReference type="EMBL" id="KE525347">
    <property type="protein sequence ID" value="KFB49695.1"/>
    <property type="molecule type" value="Genomic_DNA"/>
</dbReference>
<evidence type="ECO:0000313" key="4">
    <source>
        <dbReference type="Proteomes" id="UP000030765"/>
    </source>
</evidence>
<dbReference type="VEuPathDB" id="VectorBase:ASIC018137"/>
<dbReference type="Proteomes" id="UP000030765">
    <property type="component" value="Unassembled WGS sequence"/>
</dbReference>
<dbReference type="EnsemblMetazoa" id="ASIC018137-RA">
    <property type="protein sequence ID" value="ASIC018137-PA"/>
    <property type="gene ID" value="ASIC018137"/>
</dbReference>
<evidence type="ECO:0000313" key="3">
    <source>
        <dbReference type="EnsemblMetazoa" id="ASIC018137-PA"/>
    </source>
</evidence>
<evidence type="ECO:0000313" key="2">
    <source>
        <dbReference type="EMBL" id="KFB49695.1"/>
    </source>
</evidence>
<sequence>MKNDHPFGYHGALSWEPDFSRSHREPAPSWHGKHKCKQDPVLGRLRFKPEPSTASGSGSSLGTASDRKWCEIVTLRRMQFHPARVVTASDLFSRDNRVPGPVC</sequence>
<gene>
    <name evidence="2" type="ORF">ZHAS_00018137</name>
</gene>
<dbReference type="EMBL" id="ATLV01023845">
    <property type="status" value="NOT_ANNOTATED_CDS"/>
    <property type="molecule type" value="Genomic_DNA"/>
</dbReference>
<accession>A0A084WHK1</accession>
<reference evidence="3" key="2">
    <citation type="submission" date="2020-05" db="UniProtKB">
        <authorList>
            <consortium name="EnsemblMetazoa"/>
        </authorList>
    </citation>
    <scope>IDENTIFICATION</scope>
</reference>
<proteinExistence type="predicted"/>
<feature type="region of interest" description="Disordered" evidence="1">
    <location>
        <begin position="45"/>
        <end position="64"/>
    </location>
</feature>
<protein>
    <submittedName>
        <fullName evidence="2 3">Transcription factor IIIB 90 kDa subunit (TFIIIB90)</fullName>
    </submittedName>
</protein>
<feature type="region of interest" description="Disordered" evidence="1">
    <location>
        <begin position="1"/>
        <end position="36"/>
    </location>
</feature>